<evidence type="ECO:0000313" key="1">
    <source>
        <dbReference type="Proteomes" id="UP000694864"/>
    </source>
</evidence>
<name>A0ABM1QCA2_CAMSA</name>
<evidence type="ECO:0000313" key="2">
    <source>
        <dbReference type="RefSeq" id="XP_019084390.1"/>
    </source>
</evidence>
<organism evidence="1 2">
    <name type="scientific">Camelina sativa</name>
    <name type="common">False flax</name>
    <name type="synonym">Myagrum sativum</name>
    <dbReference type="NCBI Taxonomy" id="90675"/>
    <lineage>
        <taxon>Eukaryota</taxon>
        <taxon>Viridiplantae</taxon>
        <taxon>Streptophyta</taxon>
        <taxon>Embryophyta</taxon>
        <taxon>Tracheophyta</taxon>
        <taxon>Spermatophyta</taxon>
        <taxon>Magnoliopsida</taxon>
        <taxon>eudicotyledons</taxon>
        <taxon>Gunneridae</taxon>
        <taxon>Pentapetalae</taxon>
        <taxon>rosids</taxon>
        <taxon>malvids</taxon>
        <taxon>Brassicales</taxon>
        <taxon>Brassicaceae</taxon>
        <taxon>Camelineae</taxon>
        <taxon>Camelina</taxon>
    </lineage>
</organism>
<dbReference type="RefSeq" id="XP_019084390.1">
    <property type="nucleotide sequence ID" value="XM_019228845.1"/>
</dbReference>
<reference evidence="1" key="1">
    <citation type="journal article" date="2014" name="Nat. Commun.">
        <title>The emerging biofuel crop Camelina sativa retains a highly undifferentiated hexaploid genome structure.</title>
        <authorList>
            <person name="Kagale S."/>
            <person name="Koh C."/>
            <person name="Nixon J."/>
            <person name="Bollina V."/>
            <person name="Clarke W.E."/>
            <person name="Tuteja R."/>
            <person name="Spillane C."/>
            <person name="Robinson S.J."/>
            <person name="Links M.G."/>
            <person name="Clarke C."/>
            <person name="Higgins E.E."/>
            <person name="Huebert T."/>
            <person name="Sharpe A.G."/>
            <person name="Parkin I.A."/>
        </authorList>
    </citation>
    <scope>NUCLEOTIDE SEQUENCE [LARGE SCALE GENOMIC DNA]</scope>
    <source>
        <strain evidence="1">cv. DH55</strain>
    </source>
</reference>
<keyword evidence="1" id="KW-1185">Reference proteome</keyword>
<sequence>MYLQITRPDISFAVNKLCQYSHAPRDTHLIVVHQVLRYLKGTVGQRLFYAADNKFDLRGFSDADWGSYTDDRRSVTGFCIFIGGSLVSWRSKKQDTVSQSSAESEFRAMALTTKELIWLSRLMRDLQIPFTLPAYLYGDNTTALHIANNAMFHERTKHVDMDCYKIREEVDSGFLKTMHVRTGNQLADVLTKVLHPAHFQEIIFKMGVYNIFAPSS</sequence>
<dbReference type="GeneID" id="109125983"/>
<dbReference type="SUPFAM" id="SSF56672">
    <property type="entry name" value="DNA/RNA polymerases"/>
    <property type="match status" value="1"/>
</dbReference>
<gene>
    <name evidence="2" type="primary">LOC109125983</name>
</gene>
<protein>
    <submittedName>
        <fullName evidence="2">Uncharacterized protein LOC109125983</fullName>
    </submittedName>
</protein>
<accession>A0ABM1QCA2</accession>
<dbReference type="PANTHER" id="PTHR11439:SF494">
    <property type="entry name" value="CYSTEINE-RICH RLK (RECEPTOR-LIKE PROTEIN KINASE) 8"/>
    <property type="match status" value="1"/>
</dbReference>
<dbReference type="PANTHER" id="PTHR11439">
    <property type="entry name" value="GAG-POL-RELATED RETROTRANSPOSON"/>
    <property type="match status" value="1"/>
</dbReference>
<dbReference type="Proteomes" id="UP000694864">
    <property type="component" value="Chromosome 8"/>
</dbReference>
<proteinExistence type="predicted"/>
<reference evidence="2" key="2">
    <citation type="submission" date="2025-08" db="UniProtKB">
        <authorList>
            <consortium name="RefSeq"/>
        </authorList>
    </citation>
    <scope>IDENTIFICATION</scope>
    <source>
        <tissue evidence="2">Leaf</tissue>
    </source>
</reference>
<dbReference type="InterPro" id="IPR043502">
    <property type="entry name" value="DNA/RNA_pol_sf"/>
</dbReference>
<dbReference type="CDD" id="cd09272">
    <property type="entry name" value="RNase_HI_RT_Ty1"/>
    <property type="match status" value="1"/>
</dbReference>